<gene>
    <name evidence="2" type="ORF">EDC44_10194</name>
</gene>
<evidence type="ECO:0000313" key="2">
    <source>
        <dbReference type="EMBL" id="TCP97711.1"/>
    </source>
</evidence>
<evidence type="ECO:0000313" key="3">
    <source>
        <dbReference type="Proteomes" id="UP000295763"/>
    </source>
</evidence>
<accession>A0A4R2T7P3</accession>
<dbReference type="AlphaFoldDB" id="A0A4R2T7P3"/>
<dbReference type="RefSeq" id="WP_131974265.1">
    <property type="nucleotide sequence ID" value="NZ_SLYB01000001.1"/>
</dbReference>
<dbReference type="InterPro" id="IPR019613">
    <property type="entry name" value="DUF4198"/>
</dbReference>
<dbReference type="EMBL" id="SLYB01000001">
    <property type="protein sequence ID" value="TCP97711.1"/>
    <property type="molecule type" value="Genomic_DNA"/>
</dbReference>
<organism evidence="2 3">
    <name type="scientific">Cricetibacter osteomyelitidis</name>
    <dbReference type="NCBI Taxonomy" id="1521931"/>
    <lineage>
        <taxon>Bacteria</taxon>
        <taxon>Pseudomonadati</taxon>
        <taxon>Pseudomonadota</taxon>
        <taxon>Gammaproteobacteria</taxon>
        <taxon>Pasteurellales</taxon>
        <taxon>Pasteurellaceae</taxon>
        <taxon>Cricetibacter</taxon>
    </lineage>
</organism>
<dbReference type="OrthoDB" id="5368503at2"/>
<dbReference type="Pfam" id="PF10670">
    <property type="entry name" value="DUF4198"/>
    <property type="match status" value="1"/>
</dbReference>
<comment type="caution">
    <text evidence="2">The sequence shown here is derived from an EMBL/GenBank/DDBJ whole genome shotgun (WGS) entry which is preliminary data.</text>
</comment>
<keyword evidence="3" id="KW-1185">Reference proteome</keyword>
<feature type="signal peptide" evidence="1">
    <location>
        <begin position="1"/>
        <end position="19"/>
    </location>
</feature>
<keyword evidence="1" id="KW-0732">Signal</keyword>
<feature type="chain" id="PRO_5020881831" evidence="1">
    <location>
        <begin position="20"/>
        <end position="226"/>
    </location>
</feature>
<dbReference type="Proteomes" id="UP000295763">
    <property type="component" value="Unassembled WGS sequence"/>
</dbReference>
<proteinExistence type="predicted"/>
<name>A0A4R2T7P3_9PAST</name>
<protein>
    <submittedName>
        <fullName evidence="2">Nickel transport protein</fullName>
    </submittedName>
</protein>
<evidence type="ECO:0000256" key="1">
    <source>
        <dbReference type="SAM" id="SignalP"/>
    </source>
</evidence>
<dbReference type="PROSITE" id="PS51257">
    <property type="entry name" value="PROKAR_LIPOPROTEIN"/>
    <property type="match status" value="1"/>
</dbReference>
<reference evidence="2 3" key="1">
    <citation type="submission" date="2019-03" db="EMBL/GenBank/DDBJ databases">
        <title>Genomic Encyclopedia of Type Strains, Phase IV (KMG-IV): sequencing the most valuable type-strain genomes for metagenomic binning, comparative biology and taxonomic classification.</title>
        <authorList>
            <person name="Goeker M."/>
        </authorList>
    </citation>
    <scope>NUCLEOTIDE SEQUENCE [LARGE SCALE GENOMIC DNA]</scope>
    <source>
        <strain evidence="2 3">DSM 28404</strain>
    </source>
</reference>
<sequence>MKLKLTALSLLLLSCTANAHNVWLEPVKEQADRYVVKFGHEETESYPEHKLKSIQALSPKGQFTDIQPQFNAGEAYFSAPETSIVFLQFDNGVWSKLPNGRYAEKTKQQEPTAEFSVNPLKMGKGILQWNDEALKAHNQPYELVPQTKPQAGKPLQILVLHNGKPVEGIKVGVGEDHPFNLTNAQGIAEFTPTQGYNKVWAEFEEAVKTTDYDSRSIEYMLTFDVK</sequence>